<organism evidence="11 12">
    <name type="scientific">Candidatus Sulfomarinibacter kjeldsenii</name>
    <dbReference type="NCBI Taxonomy" id="2885994"/>
    <lineage>
        <taxon>Bacteria</taxon>
        <taxon>Pseudomonadati</taxon>
        <taxon>Acidobacteriota</taxon>
        <taxon>Thermoanaerobaculia</taxon>
        <taxon>Thermoanaerobaculales</taxon>
        <taxon>Candidatus Sulfomarinibacteraceae</taxon>
        <taxon>Candidatus Sulfomarinibacter</taxon>
    </lineage>
</organism>
<comment type="subcellular location">
    <subcellularLocation>
        <location evidence="1">Cell inner membrane</location>
        <topology evidence="1">Multi-pass membrane protein</topology>
    </subcellularLocation>
</comment>
<keyword evidence="7 9" id="KW-0472">Membrane</keyword>
<evidence type="ECO:0000259" key="10">
    <source>
        <dbReference type="Pfam" id="PF04290"/>
    </source>
</evidence>
<dbReference type="InterPro" id="IPR007387">
    <property type="entry name" value="TRAP_DctQ"/>
</dbReference>
<feature type="transmembrane region" description="Helical" evidence="9">
    <location>
        <begin position="127"/>
        <end position="154"/>
    </location>
</feature>
<keyword evidence="4" id="KW-0997">Cell inner membrane</keyword>
<dbReference type="Pfam" id="PF04290">
    <property type="entry name" value="DctQ"/>
    <property type="match status" value="1"/>
</dbReference>
<keyword evidence="2" id="KW-0813">Transport</keyword>
<evidence type="ECO:0000256" key="5">
    <source>
        <dbReference type="ARBA" id="ARBA00022692"/>
    </source>
</evidence>
<name>A0A8J7C4Z2_9BACT</name>
<evidence type="ECO:0000256" key="2">
    <source>
        <dbReference type="ARBA" id="ARBA00022448"/>
    </source>
</evidence>
<evidence type="ECO:0000313" key="11">
    <source>
        <dbReference type="EMBL" id="MBD3870546.1"/>
    </source>
</evidence>
<proteinExistence type="inferred from homology"/>
<evidence type="ECO:0000256" key="6">
    <source>
        <dbReference type="ARBA" id="ARBA00022989"/>
    </source>
</evidence>
<evidence type="ECO:0000256" key="4">
    <source>
        <dbReference type="ARBA" id="ARBA00022519"/>
    </source>
</evidence>
<dbReference type="PANTHER" id="PTHR35011">
    <property type="entry name" value="2,3-DIKETO-L-GULONATE TRAP TRANSPORTER SMALL PERMEASE PROTEIN YIAM"/>
    <property type="match status" value="1"/>
</dbReference>
<feature type="domain" description="Tripartite ATP-independent periplasmic transporters DctQ component" evidence="10">
    <location>
        <begin position="31"/>
        <end position="159"/>
    </location>
</feature>
<dbReference type="GO" id="GO:0022857">
    <property type="term" value="F:transmembrane transporter activity"/>
    <property type="evidence" value="ECO:0007669"/>
    <property type="project" value="TreeGrafter"/>
</dbReference>
<evidence type="ECO:0000313" key="12">
    <source>
        <dbReference type="Proteomes" id="UP000598633"/>
    </source>
</evidence>
<comment type="caution">
    <text evidence="11">The sequence shown here is derived from an EMBL/GenBank/DDBJ whole genome shotgun (WGS) entry which is preliminary data.</text>
</comment>
<dbReference type="AlphaFoldDB" id="A0A8J7C4Z2"/>
<reference evidence="11 12" key="1">
    <citation type="submission" date="2020-08" db="EMBL/GenBank/DDBJ databases">
        <title>Acidobacteriota in marine sediments use diverse sulfur dissimilation pathways.</title>
        <authorList>
            <person name="Wasmund K."/>
        </authorList>
    </citation>
    <scope>NUCLEOTIDE SEQUENCE [LARGE SCALE GENOMIC DNA]</scope>
    <source>
        <strain evidence="11">MAG AM3-A</strain>
    </source>
</reference>
<evidence type="ECO:0000256" key="9">
    <source>
        <dbReference type="SAM" id="Phobius"/>
    </source>
</evidence>
<feature type="transmembrane region" description="Helical" evidence="9">
    <location>
        <begin position="55"/>
        <end position="72"/>
    </location>
</feature>
<protein>
    <submittedName>
        <fullName evidence="11">TRAP transporter small permease subunit</fullName>
    </submittedName>
</protein>
<feature type="transmembrane region" description="Helical" evidence="9">
    <location>
        <begin position="12"/>
        <end position="35"/>
    </location>
</feature>
<keyword evidence="6 9" id="KW-1133">Transmembrane helix</keyword>
<evidence type="ECO:0000256" key="1">
    <source>
        <dbReference type="ARBA" id="ARBA00004429"/>
    </source>
</evidence>
<dbReference type="InterPro" id="IPR055348">
    <property type="entry name" value="DctQ"/>
</dbReference>
<dbReference type="PANTHER" id="PTHR35011:SF2">
    <property type="entry name" value="2,3-DIKETO-L-GULONATE TRAP TRANSPORTER SMALL PERMEASE PROTEIN YIAM"/>
    <property type="match status" value="1"/>
</dbReference>
<dbReference type="Proteomes" id="UP000598633">
    <property type="component" value="Unassembled WGS sequence"/>
</dbReference>
<sequence>MERTEPSVISRLLRVTALVEDALLVLILAAMIGLAATQIVLRNLFDGAILWADPMLRVGVLWVGMIGAMVATRSDKQISVDAVSRFLPMRWKARVRIITDLFTAGVSAVVAWSALRLVLDDRAAGGTAVAFVQVWACEAILPVAFAVIALRYLLFAIKHMKMSVANEDEL</sequence>
<evidence type="ECO:0000256" key="3">
    <source>
        <dbReference type="ARBA" id="ARBA00022475"/>
    </source>
</evidence>
<comment type="similarity">
    <text evidence="8">Belongs to the TRAP transporter small permease family.</text>
</comment>
<keyword evidence="5 9" id="KW-0812">Transmembrane</keyword>
<feature type="transmembrane region" description="Helical" evidence="9">
    <location>
        <begin position="93"/>
        <end position="115"/>
    </location>
</feature>
<dbReference type="EMBL" id="JACXWA010000069">
    <property type="protein sequence ID" value="MBD3870546.1"/>
    <property type="molecule type" value="Genomic_DNA"/>
</dbReference>
<dbReference type="GO" id="GO:0015740">
    <property type="term" value="P:C4-dicarboxylate transport"/>
    <property type="evidence" value="ECO:0007669"/>
    <property type="project" value="TreeGrafter"/>
</dbReference>
<dbReference type="GO" id="GO:0005886">
    <property type="term" value="C:plasma membrane"/>
    <property type="evidence" value="ECO:0007669"/>
    <property type="project" value="UniProtKB-SubCell"/>
</dbReference>
<gene>
    <name evidence="11" type="ORF">IFJ97_04215</name>
</gene>
<accession>A0A8J7C4Z2</accession>
<evidence type="ECO:0000256" key="7">
    <source>
        <dbReference type="ARBA" id="ARBA00023136"/>
    </source>
</evidence>
<keyword evidence="3" id="KW-1003">Cell membrane</keyword>
<evidence type="ECO:0000256" key="8">
    <source>
        <dbReference type="ARBA" id="ARBA00038436"/>
    </source>
</evidence>